<dbReference type="AlphaFoldDB" id="A0A0A9FUK1"/>
<organism evidence="2">
    <name type="scientific">Arundo donax</name>
    <name type="common">Giant reed</name>
    <name type="synonym">Donax arundinaceus</name>
    <dbReference type="NCBI Taxonomy" id="35708"/>
    <lineage>
        <taxon>Eukaryota</taxon>
        <taxon>Viridiplantae</taxon>
        <taxon>Streptophyta</taxon>
        <taxon>Embryophyta</taxon>
        <taxon>Tracheophyta</taxon>
        <taxon>Spermatophyta</taxon>
        <taxon>Magnoliopsida</taxon>
        <taxon>Liliopsida</taxon>
        <taxon>Poales</taxon>
        <taxon>Poaceae</taxon>
        <taxon>PACMAD clade</taxon>
        <taxon>Arundinoideae</taxon>
        <taxon>Arundineae</taxon>
        <taxon>Arundo</taxon>
    </lineage>
</organism>
<evidence type="ECO:0000256" key="1">
    <source>
        <dbReference type="SAM" id="MobiDB-lite"/>
    </source>
</evidence>
<dbReference type="EMBL" id="GBRH01185908">
    <property type="protein sequence ID" value="JAE11988.1"/>
    <property type="molecule type" value="Transcribed_RNA"/>
</dbReference>
<name>A0A0A9FUK1_ARUDO</name>
<feature type="compositionally biased region" description="Low complexity" evidence="1">
    <location>
        <begin position="19"/>
        <end position="28"/>
    </location>
</feature>
<sequence>MKTFNQPARDSYEIDETRSQSSSSLHQSFLDPRPKPDEREQKKIEEIIAPTFPNPAPSGNTQQQQLQN</sequence>
<reference evidence="2" key="1">
    <citation type="submission" date="2014-09" db="EMBL/GenBank/DDBJ databases">
        <authorList>
            <person name="Magalhaes I.L.F."/>
            <person name="Oliveira U."/>
            <person name="Santos F.R."/>
            <person name="Vidigal T.H.D.A."/>
            <person name="Brescovit A.D."/>
            <person name="Santos A.J."/>
        </authorList>
    </citation>
    <scope>NUCLEOTIDE SEQUENCE</scope>
    <source>
        <tissue evidence="2">Shoot tissue taken approximately 20 cm above the soil surface</tissue>
    </source>
</reference>
<proteinExistence type="predicted"/>
<evidence type="ECO:0000313" key="2">
    <source>
        <dbReference type="EMBL" id="JAE11988.1"/>
    </source>
</evidence>
<feature type="region of interest" description="Disordered" evidence="1">
    <location>
        <begin position="1"/>
        <end position="68"/>
    </location>
</feature>
<protein>
    <submittedName>
        <fullName evidence="2">Uncharacterized protein</fullName>
    </submittedName>
</protein>
<feature type="compositionally biased region" description="Basic and acidic residues" evidence="1">
    <location>
        <begin position="32"/>
        <end position="46"/>
    </location>
</feature>
<feature type="compositionally biased region" description="Polar residues" evidence="1">
    <location>
        <begin position="57"/>
        <end position="68"/>
    </location>
</feature>
<accession>A0A0A9FUK1</accession>
<reference evidence="2" key="2">
    <citation type="journal article" date="2015" name="Data Brief">
        <title>Shoot transcriptome of the giant reed, Arundo donax.</title>
        <authorList>
            <person name="Barrero R.A."/>
            <person name="Guerrero F.D."/>
            <person name="Moolhuijzen P."/>
            <person name="Goolsby J.A."/>
            <person name="Tidwell J."/>
            <person name="Bellgard S.E."/>
            <person name="Bellgard M.I."/>
        </authorList>
    </citation>
    <scope>NUCLEOTIDE SEQUENCE</scope>
    <source>
        <tissue evidence="2">Shoot tissue taken approximately 20 cm above the soil surface</tissue>
    </source>
</reference>